<protein>
    <submittedName>
        <fullName evidence="5">Class B sortase</fullName>
        <ecNumber evidence="5">3.4.22.71</ecNumber>
    </submittedName>
</protein>
<dbReference type="InterPro" id="IPR023365">
    <property type="entry name" value="Sortase_dom-sf"/>
</dbReference>
<dbReference type="EC" id="3.4.22.71" evidence="5"/>
<dbReference type="Gene3D" id="2.40.260.10">
    <property type="entry name" value="Sortase"/>
    <property type="match status" value="1"/>
</dbReference>
<gene>
    <name evidence="5" type="primary">srtB</name>
    <name evidence="5" type="ORF">IAG03_01410</name>
</gene>
<keyword evidence="1 5" id="KW-0378">Hydrolase</keyword>
<dbReference type="Pfam" id="PF04203">
    <property type="entry name" value="Sortase"/>
    <property type="match status" value="1"/>
</dbReference>
<accession>A0A926D8A7</accession>
<proteinExistence type="predicted"/>
<feature type="region of interest" description="Disordered" evidence="3">
    <location>
        <begin position="66"/>
        <end position="85"/>
    </location>
</feature>
<dbReference type="EMBL" id="JACRSN010000002">
    <property type="protein sequence ID" value="MBC8532679.1"/>
    <property type="molecule type" value="Genomic_DNA"/>
</dbReference>
<reference evidence="5" key="1">
    <citation type="submission" date="2020-08" db="EMBL/GenBank/DDBJ databases">
        <title>Genome public.</title>
        <authorList>
            <person name="Liu C."/>
            <person name="Sun Q."/>
        </authorList>
    </citation>
    <scope>NUCLEOTIDE SEQUENCE</scope>
    <source>
        <strain evidence="5">NSJ-40</strain>
    </source>
</reference>
<feature type="active site" description="Proton donor/acceptor" evidence="2">
    <location>
        <position position="161"/>
    </location>
</feature>
<dbReference type="NCBIfam" id="TIGR03064">
    <property type="entry name" value="sortase_srtB"/>
    <property type="match status" value="1"/>
</dbReference>
<evidence type="ECO:0000256" key="1">
    <source>
        <dbReference type="ARBA" id="ARBA00022801"/>
    </source>
</evidence>
<dbReference type="SUPFAM" id="SSF63817">
    <property type="entry name" value="Sortase"/>
    <property type="match status" value="1"/>
</dbReference>
<organism evidence="5 6">
    <name type="scientific">Yeguia hominis</name>
    <dbReference type="NCBI Taxonomy" id="2763662"/>
    <lineage>
        <taxon>Bacteria</taxon>
        <taxon>Bacillati</taxon>
        <taxon>Bacillota</taxon>
        <taxon>Clostridia</taxon>
        <taxon>Eubacteriales</taxon>
        <taxon>Yeguiaceae</taxon>
        <taxon>Yeguia</taxon>
    </lineage>
</organism>
<keyword evidence="4" id="KW-0812">Transmembrane</keyword>
<dbReference type="RefSeq" id="WP_249317898.1">
    <property type="nucleotide sequence ID" value="NZ_JACRSN010000002.1"/>
</dbReference>
<evidence type="ECO:0000313" key="5">
    <source>
        <dbReference type="EMBL" id="MBC8532679.1"/>
    </source>
</evidence>
<feature type="compositionally biased region" description="Polar residues" evidence="3">
    <location>
        <begin position="66"/>
        <end position="79"/>
    </location>
</feature>
<feature type="active site" description="Acyl-thioester intermediate" evidence="2">
    <location>
        <position position="254"/>
    </location>
</feature>
<keyword evidence="6" id="KW-1185">Reference proteome</keyword>
<dbReference type="InterPro" id="IPR009835">
    <property type="entry name" value="SrtB"/>
</dbReference>
<evidence type="ECO:0000256" key="2">
    <source>
        <dbReference type="PIRSR" id="PIRSR605754-1"/>
    </source>
</evidence>
<dbReference type="CDD" id="cd05826">
    <property type="entry name" value="Sortase_B"/>
    <property type="match status" value="1"/>
</dbReference>
<comment type="caution">
    <text evidence="5">The sequence shown here is derived from an EMBL/GenBank/DDBJ whole genome shotgun (WGS) entry which is preliminary data.</text>
</comment>
<dbReference type="Proteomes" id="UP000651482">
    <property type="component" value="Unassembled WGS sequence"/>
</dbReference>
<dbReference type="InterPro" id="IPR005754">
    <property type="entry name" value="Sortase"/>
</dbReference>
<evidence type="ECO:0000256" key="3">
    <source>
        <dbReference type="SAM" id="MobiDB-lite"/>
    </source>
</evidence>
<dbReference type="GO" id="GO:0016787">
    <property type="term" value="F:hydrolase activity"/>
    <property type="evidence" value="ECO:0007669"/>
    <property type="project" value="UniProtKB-KW"/>
</dbReference>
<keyword evidence="4" id="KW-1133">Transmembrane helix</keyword>
<sequence length="274" mass="30295">MAGKRFEKKKQRRKGGNVLLNLLIVLCIGVMLFCGYKLVTSYLEYKVGDDAYASITAGAVKKKQAVSPNSGENSASSGDSEQDTDEPLDVDFSVLSAMNADVAAWIYSADTVIDYPVVQGSDNVYYLDHIFDGTYNKLGTLFVDCRNAPGFSDWNTIIYGHNMNNGSMFASLTNYTKQAYYEAHPEMFLVTPDGTFRLELFSGYVTPSDSDAYTFSFADASAFSEFLENIRARSDFDSSVPVEVSDRIVTLSTCTYDFEDARYVVHGKLVPVAD</sequence>
<dbReference type="AlphaFoldDB" id="A0A926D8A7"/>
<name>A0A926D8A7_9FIRM</name>
<keyword evidence="4" id="KW-0472">Membrane</keyword>
<evidence type="ECO:0000313" key="6">
    <source>
        <dbReference type="Proteomes" id="UP000651482"/>
    </source>
</evidence>
<feature type="transmembrane region" description="Helical" evidence="4">
    <location>
        <begin position="20"/>
        <end position="39"/>
    </location>
</feature>
<evidence type="ECO:0000256" key="4">
    <source>
        <dbReference type="SAM" id="Phobius"/>
    </source>
</evidence>